<dbReference type="SMART" id="SM01349">
    <property type="entry name" value="TOG"/>
    <property type="match status" value="4"/>
</dbReference>
<feature type="compositionally biased region" description="Low complexity" evidence="1">
    <location>
        <begin position="723"/>
        <end position="737"/>
    </location>
</feature>
<dbReference type="GO" id="GO:0040001">
    <property type="term" value="P:establishment of mitotic spindle localization"/>
    <property type="evidence" value="ECO:0007669"/>
    <property type="project" value="TreeGrafter"/>
</dbReference>
<feature type="compositionally biased region" description="Low complexity" evidence="1">
    <location>
        <begin position="261"/>
        <end position="285"/>
    </location>
</feature>
<dbReference type="GO" id="GO:0072686">
    <property type="term" value="C:mitotic spindle"/>
    <property type="evidence" value="ECO:0007669"/>
    <property type="project" value="TreeGrafter"/>
</dbReference>
<dbReference type="GO" id="GO:0090307">
    <property type="term" value="P:mitotic spindle assembly"/>
    <property type="evidence" value="ECO:0007669"/>
    <property type="project" value="TreeGrafter"/>
</dbReference>
<feature type="compositionally biased region" description="Polar residues" evidence="1">
    <location>
        <begin position="699"/>
        <end position="709"/>
    </location>
</feature>
<evidence type="ECO:0000313" key="4">
    <source>
        <dbReference type="RefSeq" id="XP_027205857.1"/>
    </source>
</evidence>
<feature type="region of interest" description="Disordered" evidence="1">
    <location>
        <begin position="1175"/>
        <end position="1199"/>
    </location>
</feature>
<dbReference type="GO" id="GO:0008017">
    <property type="term" value="F:microtubule binding"/>
    <property type="evidence" value="ECO:0007669"/>
    <property type="project" value="TreeGrafter"/>
</dbReference>
<dbReference type="FunCoup" id="A0A6P6YKW9">
    <property type="interactions" value="984"/>
</dbReference>
<dbReference type="Gene3D" id="1.25.10.10">
    <property type="entry name" value="Leucine-rich Repeat Variant"/>
    <property type="match status" value="4"/>
</dbReference>
<dbReference type="GO" id="GO:0045180">
    <property type="term" value="C:basal cortex"/>
    <property type="evidence" value="ECO:0007669"/>
    <property type="project" value="TreeGrafter"/>
</dbReference>
<name>A0A6P6YKW9_DERPT</name>
<dbReference type="PANTHER" id="PTHR21567:SF9">
    <property type="entry name" value="CLIP-ASSOCIATING PROTEIN"/>
    <property type="match status" value="1"/>
</dbReference>
<dbReference type="InterPro" id="IPR011989">
    <property type="entry name" value="ARM-like"/>
</dbReference>
<dbReference type="GO" id="GO:0005815">
    <property type="term" value="C:microtubule organizing center"/>
    <property type="evidence" value="ECO:0007669"/>
    <property type="project" value="TreeGrafter"/>
</dbReference>
<feature type="compositionally biased region" description="Polar residues" evidence="1">
    <location>
        <begin position="773"/>
        <end position="786"/>
    </location>
</feature>
<dbReference type="CTD" id="43901"/>
<dbReference type="RefSeq" id="XP_027205857.1">
    <property type="nucleotide sequence ID" value="XM_027350056.1"/>
</dbReference>
<dbReference type="OrthoDB" id="46159at2759"/>
<dbReference type="InParanoid" id="A0A6P6YKW9"/>
<dbReference type="GO" id="GO:0005881">
    <property type="term" value="C:cytoplasmic microtubule"/>
    <property type="evidence" value="ECO:0007669"/>
    <property type="project" value="TreeGrafter"/>
</dbReference>
<feature type="compositionally biased region" description="Low complexity" evidence="1">
    <location>
        <begin position="1184"/>
        <end position="1197"/>
    </location>
</feature>
<evidence type="ECO:0000313" key="3">
    <source>
        <dbReference type="Proteomes" id="UP000515146"/>
    </source>
</evidence>
<sequence>MASMPSTTLDNYLPLLSSQDTKKKLQIGTDLLNYLTIEENSIECEHIGAFIDSIIHWLNNSNFKVAQNGLEILAHLAIRMKENLKPYLSSIIGPSIDRLGDAKECVREQAKTLLIKLMSFVSTPQIILEKLMPAFSHKNYKVREEICLFFQECLLRYGVFGSTNGQLYVSKFIAPLINLMSDPNSQVRDTSMTTLVSVYKHVGDRLRNEIMRKYSNQMPAQKLQTLLAKFEEIANAGESITLISNNNNCGSKAAVVSKNRSNLTSSPNSTITNTNNNNINDSANNDEVDFKKVNSFKRATSAPPVKRNAILNKLPPSNSKSSGAADEEMFMNAFEDVSRIQIFSVKDLEQELNRIRDTCSNPNTEWEKRIECLRKFRSLLIAGAADYEEFYQYLKPLEVPFQTSVKDLRSQVVREACISIAYLSQRIGNKCDRFAEALLPSLIDSIQNSAKIMSSSAVVAIRFVIQHTHTSRLVPIITYNVSSKSKEIRKACCEFLDQLLHTWPPNCLERHVGTLSEAIKKGMSDADPEARALARKAFWGFADKFKAESDYLLSSLDSSKQRMLQGEQMSNWSSTNSLNKATTYSRPLTNRTNSVSTNGSIESINRHFSNNLIAKRSAIPVHSSSPRNNLSPLNRTPVKATSAIDIDAQRRARAKANVYTNHHLHHNNNNNQQHQPITTKTLLNSVYSLHHNTKKNDNVTDGCSINTAGSAMRTPARRNRQVSKSQPGSRSASPSSRLNAFCSNSGTGSSIPHSRYQTPSSTRTKRTSITSRDQSPASRTNNSSHSQRFERKLSSSSTASRTKSHLTSSDLDLAHNNRILRPNEHEQMIENAFLMHATHRKKFFDEQSDESDASSICSDTSFANYGVRKAEDIGKILENLSSTHWSDRKDGLLGLNNFLRYTDERLNSFQLKRITDIFTRMLVDPHTKAFSLFLNTLNELIHIYKNDLNSWLYILMTRLFLKAGSDTLGSIQTRILKTFELIRESFPIDHQFNVIMRLLSDQTQTLNTKVKIAVLQYLSKLIFLMDSSDFTYDRPNNHDIQTALVKIVSWTADIKSSDLRKISQDTIVDLYNLNSNEMTLYLNQLRKTYQDAALQIIQHKHKTRLSQSPASNVMQTPYIIKNVASGVHSHNISGDRIYFDSNDHLNPADIYDSLKKTSDEIQKYSFSLDADQMTSSTSSSPFVNNGPANSNHNGNNSENHRRVDAISNVSLDSGISPNSTLKHDSTLAFRSFKLLDNSFNSSMVNSSNNTANGFSDSPHSVTNGHQHFDSFVADFNVSSSDDENYQQNLALMTQFVKDSSPEEVATKCKDIYQSLLTRLHNEKNSRTKTLIIICMGQILFKTAKSSFDDLVESTLQTLMEIICKDEDKEVVKNAEATANYAIYNFDPRTSFKILQSYINHEESALSIIAIKLLTKLVELNDKEIVLELLPELMPPLLQAYDNKESAVRKTAVFCMVAIYGSVGEQMQSYLTSLSRSKMKLLKLYIDRSFQTSSGNNL</sequence>
<dbReference type="PANTHER" id="PTHR21567">
    <property type="entry name" value="CLASP"/>
    <property type="match status" value="1"/>
</dbReference>
<dbReference type="InterPro" id="IPR016024">
    <property type="entry name" value="ARM-type_fold"/>
</dbReference>
<dbReference type="Proteomes" id="UP000515146">
    <property type="component" value="Unplaced"/>
</dbReference>
<dbReference type="GO" id="GO:0000776">
    <property type="term" value="C:kinetochore"/>
    <property type="evidence" value="ECO:0007669"/>
    <property type="project" value="TreeGrafter"/>
</dbReference>
<feature type="region of interest" description="Disordered" evidence="1">
    <location>
        <begin position="692"/>
        <end position="810"/>
    </location>
</feature>
<proteinExistence type="predicted"/>
<feature type="domain" description="TOG" evidence="2">
    <location>
        <begin position="865"/>
        <end position="1111"/>
    </location>
</feature>
<dbReference type="SUPFAM" id="SSF48371">
    <property type="entry name" value="ARM repeat"/>
    <property type="match status" value="2"/>
</dbReference>
<dbReference type="OMA" id="KMRHNWL"/>
<accession>A0A6P6YKW9</accession>
<feature type="region of interest" description="Disordered" evidence="1">
    <location>
        <begin position="260"/>
        <end position="285"/>
    </location>
</feature>
<feature type="domain" description="TOG" evidence="2">
    <location>
        <begin position="1"/>
        <end position="239"/>
    </location>
</feature>
<dbReference type="GO" id="GO:0005876">
    <property type="term" value="C:spindle microtubule"/>
    <property type="evidence" value="ECO:0007669"/>
    <property type="project" value="TreeGrafter"/>
</dbReference>
<dbReference type="KEGG" id="dpte:113799433"/>
<evidence type="ECO:0000259" key="2">
    <source>
        <dbReference type="SMART" id="SM01349"/>
    </source>
</evidence>
<dbReference type="InterPro" id="IPR024395">
    <property type="entry name" value="CLASP_N_dom"/>
</dbReference>
<feature type="domain" description="TOG" evidence="2">
    <location>
        <begin position="344"/>
        <end position="578"/>
    </location>
</feature>
<organism evidence="3 4">
    <name type="scientific">Dermatophagoides pteronyssinus</name>
    <name type="common">European house dust mite</name>
    <dbReference type="NCBI Taxonomy" id="6956"/>
    <lineage>
        <taxon>Eukaryota</taxon>
        <taxon>Metazoa</taxon>
        <taxon>Ecdysozoa</taxon>
        <taxon>Arthropoda</taxon>
        <taxon>Chelicerata</taxon>
        <taxon>Arachnida</taxon>
        <taxon>Acari</taxon>
        <taxon>Acariformes</taxon>
        <taxon>Sarcoptiformes</taxon>
        <taxon>Astigmata</taxon>
        <taxon>Psoroptidia</taxon>
        <taxon>Analgoidea</taxon>
        <taxon>Pyroglyphidae</taxon>
        <taxon>Dermatophagoidinae</taxon>
        <taxon>Dermatophagoides</taxon>
    </lineage>
</organism>
<protein>
    <submittedName>
        <fullName evidence="4">CLIP-associating protein 1-A-like</fullName>
    </submittedName>
</protein>
<dbReference type="InterPro" id="IPR034085">
    <property type="entry name" value="TOG"/>
</dbReference>
<reference evidence="4" key="1">
    <citation type="submission" date="2025-08" db="UniProtKB">
        <authorList>
            <consortium name="RefSeq"/>
        </authorList>
    </citation>
    <scope>IDENTIFICATION</scope>
    <source>
        <strain evidence="4">Airmid</strain>
    </source>
</reference>
<feature type="domain" description="TOG" evidence="2">
    <location>
        <begin position="1257"/>
        <end position="1494"/>
    </location>
</feature>
<gene>
    <name evidence="4" type="primary">LOC113799433</name>
</gene>
<evidence type="ECO:0000256" key="1">
    <source>
        <dbReference type="SAM" id="MobiDB-lite"/>
    </source>
</evidence>
<feature type="compositionally biased region" description="Polar residues" evidence="1">
    <location>
        <begin position="741"/>
        <end position="759"/>
    </location>
</feature>
<keyword evidence="3" id="KW-1185">Reference proteome</keyword>
<dbReference type="Pfam" id="PF12348">
    <property type="entry name" value="CLASP_N"/>
    <property type="match status" value="2"/>
</dbReference>